<evidence type="ECO:0000313" key="2">
    <source>
        <dbReference type="EMBL" id="BES88690.1"/>
    </source>
</evidence>
<organism evidence="2 3">
    <name type="scientific">Nesidiocoris tenuis</name>
    <dbReference type="NCBI Taxonomy" id="355587"/>
    <lineage>
        <taxon>Eukaryota</taxon>
        <taxon>Metazoa</taxon>
        <taxon>Ecdysozoa</taxon>
        <taxon>Arthropoda</taxon>
        <taxon>Hexapoda</taxon>
        <taxon>Insecta</taxon>
        <taxon>Pterygota</taxon>
        <taxon>Neoptera</taxon>
        <taxon>Paraneoptera</taxon>
        <taxon>Hemiptera</taxon>
        <taxon>Heteroptera</taxon>
        <taxon>Panheteroptera</taxon>
        <taxon>Cimicomorpha</taxon>
        <taxon>Miridae</taxon>
        <taxon>Dicyphina</taxon>
        <taxon>Nesidiocoris</taxon>
    </lineage>
</organism>
<gene>
    <name evidence="2" type="ORF">NTJ_01497</name>
</gene>
<reference evidence="2 3" key="1">
    <citation type="submission" date="2023-09" db="EMBL/GenBank/DDBJ databases">
        <title>Nesidiocoris tenuis whole genome shotgun sequence.</title>
        <authorList>
            <person name="Shibata T."/>
            <person name="Shimoda M."/>
            <person name="Kobayashi T."/>
            <person name="Uehara T."/>
        </authorList>
    </citation>
    <scope>NUCLEOTIDE SEQUENCE [LARGE SCALE GENOMIC DNA]</scope>
    <source>
        <strain evidence="2 3">Japan</strain>
    </source>
</reference>
<protein>
    <submittedName>
        <fullName evidence="2">Uncharacterized protein</fullName>
    </submittedName>
</protein>
<sequence>MMVNGEREREEDPRRRELRGMLEPAAPSDGQYLGHELPALVGRPPFNCRRLSQPRSFTNSAVSVTLAICTLPPLSTWQQAESEVRGPSPLYLLPPTTTPLTCAPSSRMTTELSCPGVKNRHCTLRYLQL</sequence>
<feature type="region of interest" description="Disordered" evidence="1">
    <location>
        <begin position="1"/>
        <end position="31"/>
    </location>
</feature>
<dbReference type="EMBL" id="AP028909">
    <property type="protein sequence ID" value="BES88690.1"/>
    <property type="molecule type" value="Genomic_DNA"/>
</dbReference>
<dbReference type="Proteomes" id="UP001307889">
    <property type="component" value="Chromosome 1"/>
</dbReference>
<proteinExistence type="predicted"/>
<accession>A0ABN7A8Q9</accession>
<evidence type="ECO:0000256" key="1">
    <source>
        <dbReference type="SAM" id="MobiDB-lite"/>
    </source>
</evidence>
<keyword evidence="3" id="KW-1185">Reference proteome</keyword>
<feature type="compositionally biased region" description="Basic and acidic residues" evidence="1">
    <location>
        <begin position="1"/>
        <end position="20"/>
    </location>
</feature>
<evidence type="ECO:0000313" key="3">
    <source>
        <dbReference type="Proteomes" id="UP001307889"/>
    </source>
</evidence>
<name>A0ABN7A8Q9_9HEMI</name>